<dbReference type="SMART" id="SM00347">
    <property type="entry name" value="HTH_MARR"/>
    <property type="match status" value="1"/>
</dbReference>
<dbReference type="PANTHER" id="PTHR33164">
    <property type="entry name" value="TRANSCRIPTIONAL REGULATOR, MARR FAMILY"/>
    <property type="match status" value="1"/>
</dbReference>
<gene>
    <name evidence="2" type="ORF">ACFOY2_25370</name>
</gene>
<dbReference type="PROSITE" id="PS50995">
    <property type="entry name" value="HTH_MARR_2"/>
    <property type="match status" value="1"/>
</dbReference>
<protein>
    <submittedName>
        <fullName evidence="2">MarR family winged helix-turn-helix transcriptional regulator</fullName>
    </submittedName>
</protein>
<sequence length="136" mass="14972">MDEEFVVGTWHYVLAKHAKAMCALERELGDRHGLGPSEFEVLDRMVHHGKKLRIQELCDEVHLSQSALSRVVARLEKAALVSRVVCDVDRRGVFVCITDEGRARHAEALPTQRAVLSSVFTEAPAPAAFEAAVTGP</sequence>
<keyword evidence="3" id="KW-1185">Reference proteome</keyword>
<feature type="domain" description="HTH marR-type" evidence="1">
    <location>
        <begin position="1"/>
        <end position="136"/>
    </location>
</feature>
<dbReference type="EMBL" id="JBHSBI010000013">
    <property type="protein sequence ID" value="MFC4010582.1"/>
    <property type="molecule type" value="Genomic_DNA"/>
</dbReference>
<name>A0ABV8GD44_9ACTN</name>
<dbReference type="RefSeq" id="WP_379530586.1">
    <property type="nucleotide sequence ID" value="NZ_JBHSBI010000013.1"/>
</dbReference>
<evidence type="ECO:0000259" key="1">
    <source>
        <dbReference type="PROSITE" id="PS50995"/>
    </source>
</evidence>
<organism evidence="2 3">
    <name type="scientific">Nonomuraea purpurea</name>
    <dbReference type="NCBI Taxonomy" id="1849276"/>
    <lineage>
        <taxon>Bacteria</taxon>
        <taxon>Bacillati</taxon>
        <taxon>Actinomycetota</taxon>
        <taxon>Actinomycetes</taxon>
        <taxon>Streptosporangiales</taxon>
        <taxon>Streptosporangiaceae</taxon>
        <taxon>Nonomuraea</taxon>
    </lineage>
</organism>
<dbReference type="Gene3D" id="1.10.10.10">
    <property type="entry name" value="Winged helix-like DNA-binding domain superfamily/Winged helix DNA-binding domain"/>
    <property type="match status" value="1"/>
</dbReference>
<comment type="caution">
    <text evidence="2">The sequence shown here is derived from an EMBL/GenBank/DDBJ whole genome shotgun (WGS) entry which is preliminary data.</text>
</comment>
<dbReference type="InterPro" id="IPR036388">
    <property type="entry name" value="WH-like_DNA-bd_sf"/>
</dbReference>
<reference evidence="3" key="1">
    <citation type="journal article" date="2019" name="Int. J. Syst. Evol. Microbiol.">
        <title>The Global Catalogue of Microorganisms (GCM) 10K type strain sequencing project: providing services to taxonomists for standard genome sequencing and annotation.</title>
        <authorList>
            <consortium name="The Broad Institute Genomics Platform"/>
            <consortium name="The Broad Institute Genome Sequencing Center for Infectious Disease"/>
            <person name="Wu L."/>
            <person name="Ma J."/>
        </authorList>
    </citation>
    <scope>NUCLEOTIDE SEQUENCE [LARGE SCALE GENOMIC DNA]</scope>
    <source>
        <strain evidence="3">TBRC 1276</strain>
    </source>
</reference>
<dbReference type="InterPro" id="IPR036390">
    <property type="entry name" value="WH_DNA-bd_sf"/>
</dbReference>
<evidence type="ECO:0000313" key="2">
    <source>
        <dbReference type="EMBL" id="MFC4010582.1"/>
    </source>
</evidence>
<dbReference type="PANTHER" id="PTHR33164:SF99">
    <property type="entry name" value="MARR FAMILY REGULATORY PROTEIN"/>
    <property type="match status" value="1"/>
</dbReference>
<evidence type="ECO:0000313" key="3">
    <source>
        <dbReference type="Proteomes" id="UP001595851"/>
    </source>
</evidence>
<proteinExistence type="predicted"/>
<dbReference type="Proteomes" id="UP001595851">
    <property type="component" value="Unassembled WGS sequence"/>
</dbReference>
<dbReference type="InterPro" id="IPR000835">
    <property type="entry name" value="HTH_MarR-typ"/>
</dbReference>
<accession>A0ABV8GD44</accession>
<dbReference type="Pfam" id="PF12802">
    <property type="entry name" value="MarR_2"/>
    <property type="match status" value="1"/>
</dbReference>
<dbReference type="InterPro" id="IPR039422">
    <property type="entry name" value="MarR/SlyA-like"/>
</dbReference>
<dbReference type="SUPFAM" id="SSF46785">
    <property type="entry name" value="Winged helix' DNA-binding domain"/>
    <property type="match status" value="1"/>
</dbReference>